<dbReference type="SUPFAM" id="SSF53041">
    <property type="entry name" value="Resolvase-like"/>
    <property type="match status" value="1"/>
</dbReference>
<dbReference type="AlphaFoldDB" id="A0A5M5ZQF5"/>
<dbReference type="InterPro" id="IPR036162">
    <property type="entry name" value="Resolvase-like_N_sf"/>
</dbReference>
<evidence type="ECO:0000256" key="1">
    <source>
        <dbReference type="SAM" id="MobiDB-lite"/>
    </source>
</evidence>
<evidence type="ECO:0000313" key="4">
    <source>
        <dbReference type="Proteomes" id="UP000347681"/>
    </source>
</evidence>
<proteinExistence type="predicted"/>
<dbReference type="SMART" id="SM00857">
    <property type="entry name" value="Resolvase"/>
    <property type="match status" value="1"/>
</dbReference>
<dbReference type="GO" id="GO:0003677">
    <property type="term" value="F:DNA binding"/>
    <property type="evidence" value="ECO:0007669"/>
    <property type="project" value="InterPro"/>
</dbReference>
<sequence>MAKVGYIFKANHYDTFESDKEWMRQYGCVQIVEEPVEHETLRPQWKQLIATLGRGDEIVVSKFSNAMRGVRELVSFIEFCRIKVIRIISLHDKIDSRGDMFPETTAANVLEMFGAFPEETAALRKASAHVMRLQQNIRPPMKKMKAIPKDDRKSRESSIVDMYNNGYSIDDIWAVSGFSSRSSVFRVLNKNNVKLNRGKFSGPLGKRKKKDDSAEE</sequence>
<evidence type="ECO:0000313" key="3">
    <source>
        <dbReference type="EMBL" id="KAA5379395.1"/>
    </source>
</evidence>
<evidence type="ECO:0000259" key="2">
    <source>
        <dbReference type="SMART" id="SM00857"/>
    </source>
</evidence>
<organism evidence="3 4">
    <name type="scientific">Phocaeicola dorei</name>
    <dbReference type="NCBI Taxonomy" id="357276"/>
    <lineage>
        <taxon>Bacteria</taxon>
        <taxon>Pseudomonadati</taxon>
        <taxon>Bacteroidota</taxon>
        <taxon>Bacteroidia</taxon>
        <taxon>Bacteroidales</taxon>
        <taxon>Bacteroidaceae</taxon>
        <taxon>Phocaeicola</taxon>
    </lineage>
</organism>
<name>A0A5M5ZQF5_9BACT</name>
<dbReference type="Gene3D" id="3.40.50.1390">
    <property type="entry name" value="Resolvase, N-terminal catalytic domain"/>
    <property type="match status" value="1"/>
</dbReference>
<dbReference type="GO" id="GO:0000150">
    <property type="term" value="F:DNA strand exchange activity"/>
    <property type="evidence" value="ECO:0007669"/>
    <property type="project" value="InterPro"/>
</dbReference>
<accession>A0A5M5ZQF5</accession>
<reference evidence="3 4" key="1">
    <citation type="journal article" date="2019" name="Nat. Med.">
        <title>A library of human gut bacterial isolates paired with longitudinal multiomics data enables mechanistic microbiome research.</title>
        <authorList>
            <person name="Poyet M."/>
            <person name="Groussin M."/>
            <person name="Gibbons S.M."/>
            <person name="Avila-Pacheco J."/>
            <person name="Jiang X."/>
            <person name="Kearney S.M."/>
            <person name="Perrotta A.R."/>
            <person name="Berdy B."/>
            <person name="Zhao S."/>
            <person name="Lieberman T.D."/>
            <person name="Swanson P.K."/>
            <person name="Smith M."/>
            <person name="Roesemann S."/>
            <person name="Alexander J.E."/>
            <person name="Rich S.A."/>
            <person name="Livny J."/>
            <person name="Vlamakis H."/>
            <person name="Clish C."/>
            <person name="Bullock K."/>
            <person name="Deik A."/>
            <person name="Scott J."/>
            <person name="Pierce K.A."/>
            <person name="Xavier R.J."/>
            <person name="Alm E.J."/>
        </authorList>
    </citation>
    <scope>NUCLEOTIDE SEQUENCE [LARGE SCALE GENOMIC DNA]</scope>
    <source>
        <strain evidence="3 4">BIOML-A5</strain>
    </source>
</reference>
<feature type="region of interest" description="Disordered" evidence="1">
    <location>
        <begin position="196"/>
        <end position="216"/>
    </location>
</feature>
<dbReference type="RefSeq" id="WP_149941263.1">
    <property type="nucleotide sequence ID" value="NZ_JAHONO010000005.1"/>
</dbReference>
<gene>
    <name evidence="3" type="ORF">F2Y61_21170</name>
</gene>
<comment type="caution">
    <text evidence="3">The sequence shown here is derived from an EMBL/GenBank/DDBJ whole genome shotgun (WGS) entry which is preliminary data.</text>
</comment>
<dbReference type="Proteomes" id="UP000347681">
    <property type="component" value="Unassembled WGS sequence"/>
</dbReference>
<protein>
    <submittedName>
        <fullName evidence="3">Recombinase family protein</fullName>
    </submittedName>
</protein>
<dbReference type="Pfam" id="PF00239">
    <property type="entry name" value="Resolvase"/>
    <property type="match status" value="1"/>
</dbReference>
<dbReference type="EMBL" id="VVZB01000021">
    <property type="protein sequence ID" value="KAA5379395.1"/>
    <property type="molecule type" value="Genomic_DNA"/>
</dbReference>
<feature type="domain" description="Resolvase/invertase-type recombinase catalytic" evidence="2">
    <location>
        <begin position="3"/>
        <end position="138"/>
    </location>
</feature>
<dbReference type="InterPro" id="IPR006119">
    <property type="entry name" value="Resolv_N"/>
</dbReference>